<dbReference type="RefSeq" id="WP_138108530.1">
    <property type="nucleotide sequence ID" value="NZ_VBUC01000007.1"/>
</dbReference>
<feature type="compositionally biased region" description="Basic and acidic residues" evidence="1">
    <location>
        <begin position="237"/>
        <end position="249"/>
    </location>
</feature>
<reference evidence="3 4" key="1">
    <citation type="submission" date="2019-05" db="EMBL/GenBank/DDBJ databases">
        <title>Arcobacter cibarius and Arcobacter thereius providing challenges in identification an antibiotic susceptibility and Quinolone resistance.</title>
        <authorList>
            <person name="Busch A."/>
            <person name="Hanel I."/>
            <person name="Hotzel H."/>
            <person name="Tomaso H."/>
        </authorList>
    </citation>
    <scope>NUCLEOTIDE SEQUENCE [LARGE SCALE GENOMIC DNA]</scope>
    <source>
        <strain evidence="3 4">16CS0831-2</strain>
    </source>
</reference>
<gene>
    <name evidence="3" type="ORF">FE247_04210</name>
</gene>
<dbReference type="EMBL" id="VBUC01000007">
    <property type="protein sequence ID" value="TLT00478.1"/>
    <property type="molecule type" value="Genomic_DNA"/>
</dbReference>
<evidence type="ECO:0000313" key="3">
    <source>
        <dbReference type="EMBL" id="TLT00478.1"/>
    </source>
</evidence>
<organism evidence="3 4">
    <name type="scientific">Aliarcobacter cibarius</name>
    <dbReference type="NCBI Taxonomy" id="255507"/>
    <lineage>
        <taxon>Bacteria</taxon>
        <taxon>Pseudomonadati</taxon>
        <taxon>Campylobacterota</taxon>
        <taxon>Epsilonproteobacteria</taxon>
        <taxon>Campylobacterales</taxon>
        <taxon>Arcobacteraceae</taxon>
        <taxon>Aliarcobacter</taxon>
    </lineage>
</organism>
<evidence type="ECO:0008006" key="5">
    <source>
        <dbReference type="Google" id="ProtNLM"/>
    </source>
</evidence>
<feature type="compositionally biased region" description="Polar residues" evidence="1">
    <location>
        <begin position="250"/>
        <end position="268"/>
    </location>
</feature>
<name>A0ABY2V576_9BACT</name>
<sequence>MKKLGLIILIAISTIINAQETNTPATKIEEKPAQNVDKLDMLDQQSKEFFKSITGLEKSYLEEQIQELKNKKEEADKGIIKTNIPQNSLNTQGQVIMTEEEYEKNVFNHQNEIARITTDFARTKKIKDLKIKSMYTFNGVDYAVLLLDDTESASRNKASTELSGNIEGRYVEGDNILGLKIIDINTRTKSIELYKKLDEDTGYTIFLSNYGINVSNLEKRDKNDPRYTQNAPKNITKKTESYSDNKPYESSKNILENQSSTNYEQKNNSSVKKVFGDVKPIENKSASNKICYVVNRQNLNVRIEPNENSKILRVLKINDKFVVQKSNQDWLNIDTIYKKISGDIMNVSDQSNWVQNKNGSLTQTECN</sequence>
<protein>
    <recommendedName>
        <fullName evidence="5">SH3 domain-containing protein</fullName>
    </recommendedName>
</protein>
<dbReference type="Gene3D" id="2.30.30.40">
    <property type="entry name" value="SH3 Domains"/>
    <property type="match status" value="1"/>
</dbReference>
<evidence type="ECO:0000256" key="2">
    <source>
        <dbReference type="SAM" id="SignalP"/>
    </source>
</evidence>
<accession>A0ABY2V576</accession>
<dbReference type="Proteomes" id="UP000305417">
    <property type="component" value="Unassembled WGS sequence"/>
</dbReference>
<comment type="caution">
    <text evidence="3">The sequence shown here is derived from an EMBL/GenBank/DDBJ whole genome shotgun (WGS) entry which is preliminary data.</text>
</comment>
<evidence type="ECO:0000313" key="4">
    <source>
        <dbReference type="Proteomes" id="UP000305417"/>
    </source>
</evidence>
<keyword evidence="2" id="KW-0732">Signal</keyword>
<feature type="signal peptide" evidence="2">
    <location>
        <begin position="1"/>
        <end position="18"/>
    </location>
</feature>
<keyword evidence="4" id="KW-1185">Reference proteome</keyword>
<feature type="region of interest" description="Disordered" evidence="1">
    <location>
        <begin position="220"/>
        <end position="268"/>
    </location>
</feature>
<feature type="chain" id="PRO_5047350335" description="SH3 domain-containing protein" evidence="2">
    <location>
        <begin position="19"/>
        <end position="367"/>
    </location>
</feature>
<evidence type="ECO:0000256" key="1">
    <source>
        <dbReference type="SAM" id="MobiDB-lite"/>
    </source>
</evidence>
<proteinExistence type="predicted"/>